<protein>
    <submittedName>
        <fullName evidence="2">Uncharacterized protein</fullName>
    </submittedName>
</protein>
<evidence type="ECO:0000256" key="1">
    <source>
        <dbReference type="SAM" id="Phobius"/>
    </source>
</evidence>
<dbReference type="GO" id="GO:0019509">
    <property type="term" value="P:L-methionine salvage from methylthioadenosine"/>
    <property type="evidence" value="ECO:0007669"/>
    <property type="project" value="TreeGrafter"/>
</dbReference>
<proteinExistence type="predicted"/>
<dbReference type="Proteomes" id="UP001187531">
    <property type="component" value="Unassembled WGS sequence"/>
</dbReference>
<reference evidence="2" key="1">
    <citation type="submission" date="2023-07" db="EMBL/GenBank/DDBJ databases">
        <title>Chromosome-level genome assembly of Artemia franciscana.</title>
        <authorList>
            <person name="Jo E."/>
        </authorList>
    </citation>
    <scope>NUCLEOTIDE SEQUENCE</scope>
    <source>
        <tissue evidence="2">Whole body</tissue>
    </source>
</reference>
<dbReference type="InterPro" id="IPR023214">
    <property type="entry name" value="HAD_sf"/>
</dbReference>
<keyword evidence="3" id="KW-1185">Reference proteome</keyword>
<sequence>MKTEVQSYQQIAQAISTLPERILFLTDIPAGRQSVSNATFFPDNLDSWFLRPLGISIFPIVTWIVKTGIMVRKADAASSAGFQVRLVSRPGNNPVSKEDKERHNIIHSFEELLVANTD</sequence>
<keyword evidence="1" id="KW-1133">Transmembrane helix</keyword>
<keyword evidence="1" id="KW-0472">Membrane</keyword>
<dbReference type="AlphaFoldDB" id="A0AA88KZB2"/>
<organism evidence="2 3">
    <name type="scientific">Artemia franciscana</name>
    <name type="common">Brine shrimp</name>
    <name type="synonym">Artemia sanfranciscana</name>
    <dbReference type="NCBI Taxonomy" id="6661"/>
    <lineage>
        <taxon>Eukaryota</taxon>
        <taxon>Metazoa</taxon>
        <taxon>Ecdysozoa</taxon>
        <taxon>Arthropoda</taxon>
        <taxon>Crustacea</taxon>
        <taxon>Branchiopoda</taxon>
        <taxon>Anostraca</taxon>
        <taxon>Artemiidae</taxon>
        <taxon>Artemia</taxon>
    </lineage>
</organism>
<dbReference type="PANTHER" id="PTHR20371">
    <property type="entry name" value="ENOLASE-PHOSPHATASE E1"/>
    <property type="match status" value="1"/>
</dbReference>
<dbReference type="GO" id="GO:0043874">
    <property type="term" value="F:acireductone synthase activity"/>
    <property type="evidence" value="ECO:0007669"/>
    <property type="project" value="TreeGrafter"/>
</dbReference>
<evidence type="ECO:0000313" key="2">
    <source>
        <dbReference type="EMBL" id="KAK2707261.1"/>
    </source>
</evidence>
<accession>A0AA88KZB2</accession>
<dbReference type="PANTHER" id="PTHR20371:SF1">
    <property type="entry name" value="ENOLASE-PHOSPHATASE E1"/>
    <property type="match status" value="1"/>
</dbReference>
<name>A0AA88KZB2_ARTSF</name>
<dbReference type="Gene3D" id="3.40.50.1000">
    <property type="entry name" value="HAD superfamily/HAD-like"/>
    <property type="match status" value="1"/>
</dbReference>
<evidence type="ECO:0000313" key="3">
    <source>
        <dbReference type="Proteomes" id="UP001187531"/>
    </source>
</evidence>
<feature type="transmembrane region" description="Helical" evidence="1">
    <location>
        <begin position="48"/>
        <end position="65"/>
    </location>
</feature>
<dbReference type="EMBL" id="JAVRJZ010000019">
    <property type="protein sequence ID" value="KAK2707261.1"/>
    <property type="molecule type" value="Genomic_DNA"/>
</dbReference>
<gene>
    <name evidence="2" type="ORF">QYM36_015072</name>
</gene>
<comment type="caution">
    <text evidence="2">The sequence shown here is derived from an EMBL/GenBank/DDBJ whole genome shotgun (WGS) entry which is preliminary data.</text>
</comment>
<keyword evidence="1" id="KW-0812">Transmembrane</keyword>